<dbReference type="Proteomes" id="UP000485058">
    <property type="component" value="Unassembled WGS sequence"/>
</dbReference>
<dbReference type="AlphaFoldDB" id="A0A699YG23"/>
<protein>
    <submittedName>
        <fullName evidence="1">Uncharacterized protein</fullName>
    </submittedName>
</protein>
<organism evidence="1 2">
    <name type="scientific">Haematococcus lacustris</name>
    <name type="common">Green alga</name>
    <name type="synonym">Haematococcus pluvialis</name>
    <dbReference type="NCBI Taxonomy" id="44745"/>
    <lineage>
        <taxon>Eukaryota</taxon>
        <taxon>Viridiplantae</taxon>
        <taxon>Chlorophyta</taxon>
        <taxon>core chlorophytes</taxon>
        <taxon>Chlorophyceae</taxon>
        <taxon>CS clade</taxon>
        <taxon>Chlamydomonadales</taxon>
        <taxon>Haematococcaceae</taxon>
        <taxon>Haematococcus</taxon>
    </lineage>
</organism>
<sequence>MHEAVTRQFELLVSYLSWLPLDVAEHLLSEMVTAGVARRIGVRITGQSGLAKVRLDAHRMLTEQAVADGGLPVSNRAYEVPTAVRKQVAQLLVAAPEFHHTATAEVEDYAQFSHSRSLCAA</sequence>
<dbReference type="EMBL" id="BLLF01000206">
    <property type="protein sequence ID" value="GFH09057.1"/>
    <property type="molecule type" value="Genomic_DNA"/>
</dbReference>
<gene>
    <name evidence="1" type="ORF">HaLaN_04129</name>
</gene>
<keyword evidence="2" id="KW-1185">Reference proteome</keyword>
<reference evidence="1 2" key="1">
    <citation type="submission" date="2020-02" db="EMBL/GenBank/DDBJ databases">
        <title>Draft genome sequence of Haematococcus lacustris strain NIES-144.</title>
        <authorList>
            <person name="Morimoto D."/>
            <person name="Nakagawa S."/>
            <person name="Yoshida T."/>
            <person name="Sawayama S."/>
        </authorList>
    </citation>
    <scope>NUCLEOTIDE SEQUENCE [LARGE SCALE GENOMIC DNA]</scope>
    <source>
        <strain evidence="1 2">NIES-144</strain>
    </source>
</reference>
<proteinExistence type="predicted"/>
<comment type="caution">
    <text evidence="1">The sequence shown here is derived from an EMBL/GenBank/DDBJ whole genome shotgun (WGS) entry which is preliminary data.</text>
</comment>
<evidence type="ECO:0000313" key="1">
    <source>
        <dbReference type="EMBL" id="GFH09057.1"/>
    </source>
</evidence>
<accession>A0A699YG23</accession>
<evidence type="ECO:0000313" key="2">
    <source>
        <dbReference type="Proteomes" id="UP000485058"/>
    </source>
</evidence>
<name>A0A699YG23_HAELA</name>